<feature type="region of interest" description="Disordered" evidence="1">
    <location>
        <begin position="99"/>
        <end position="125"/>
    </location>
</feature>
<dbReference type="PANTHER" id="PTHR10622:SF10">
    <property type="entry name" value="HET DOMAIN-CONTAINING PROTEIN"/>
    <property type="match status" value="1"/>
</dbReference>
<name>A0ABR3RCU9_9PLEO</name>
<evidence type="ECO:0000256" key="1">
    <source>
        <dbReference type="SAM" id="MobiDB-lite"/>
    </source>
</evidence>
<proteinExistence type="predicted"/>
<comment type="caution">
    <text evidence="2">The sequence shown here is derived from an EMBL/GenBank/DDBJ whole genome shotgun (WGS) entry which is preliminary data.</text>
</comment>
<gene>
    <name evidence="2" type="ORF">SLS59_004965</name>
</gene>
<evidence type="ECO:0000313" key="2">
    <source>
        <dbReference type="EMBL" id="KAL1602276.1"/>
    </source>
</evidence>
<sequence>MTWAAGRNTKREEDIAYSLLGLFDIVIPLIYGEGANSAFGRLRRAISENTDDTSLFTEQSTDAGDVPRMHETDNYVRSKRTDKFAESPPQFLNLMYRSQQQPREEEFSVSNSWKHPNDTQELPLREPKTAEPDMDLTQINSSDTLVSVLAYYGLTREQWETAEDVTLVGTDANRDCEERNIAGTTRIGSSLHEEDMKASAGTGIGTEAIDLRSLISNDKEIASQVHRRRTEPELLAVKLFGAFFARYDGLRALHEELLGKLGTARFVHNYRRSLKIYVLELKKSARTPLEKDVIKVLEDRSNRQNMAIQVVEYISPEEADSRRGFSSLAKETLRKQFLEEWMGNTYGAPDPSPAVRDDWDEGGTSESDEEDENAGIRDLDELKTTNIDIAQQFLEKGVPLRAMISQLHFLSLPFWLREIMDTTPPHAIEVFDEGYDSSRSVVNTCKAWIEESSMSTWDWWPLQPRVPRFPSEISRLKWEVSDVHVKLVVY</sequence>
<dbReference type="PANTHER" id="PTHR10622">
    <property type="entry name" value="HET DOMAIN-CONTAINING PROTEIN"/>
    <property type="match status" value="1"/>
</dbReference>
<protein>
    <submittedName>
        <fullName evidence="2">Uncharacterized protein</fullName>
    </submittedName>
</protein>
<dbReference type="EMBL" id="JAKIXB020000014">
    <property type="protein sequence ID" value="KAL1602276.1"/>
    <property type="molecule type" value="Genomic_DNA"/>
</dbReference>
<feature type="compositionally biased region" description="Acidic residues" evidence="1">
    <location>
        <begin position="358"/>
        <end position="373"/>
    </location>
</feature>
<reference evidence="2 3" key="1">
    <citation type="submission" date="2024-02" db="EMBL/GenBank/DDBJ databases">
        <title>De novo assembly and annotation of 12 fungi associated with fruit tree decline syndrome in Ontario, Canada.</title>
        <authorList>
            <person name="Sulman M."/>
            <person name="Ellouze W."/>
            <person name="Ilyukhin E."/>
        </authorList>
    </citation>
    <scope>NUCLEOTIDE SEQUENCE [LARGE SCALE GENOMIC DNA]</scope>
    <source>
        <strain evidence="2 3">M97-236</strain>
    </source>
</reference>
<dbReference type="Proteomes" id="UP001521222">
    <property type="component" value="Unassembled WGS sequence"/>
</dbReference>
<feature type="region of interest" description="Disordered" evidence="1">
    <location>
        <begin position="345"/>
        <end position="378"/>
    </location>
</feature>
<organism evidence="2 3">
    <name type="scientific">Nothophoma quercina</name>
    <dbReference type="NCBI Taxonomy" id="749835"/>
    <lineage>
        <taxon>Eukaryota</taxon>
        <taxon>Fungi</taxon>
        <taxon>Dikarya</taxon>
        <taxon>Ascomycota</taxon>
        <taxon>Pezizomycotina</taxon>
        <taxon>Dothideomycetes</taxon>
        <taxon>Pleosporomycetidae</taxon>
        <taxon>Pleosporales</taxon>
        <taxon>Pleosporineae</taxon>
        <taxon>Didymellaceae</taxon>
        <taxon>Nothophoma</taxon>
    </lineage>
</organism>
<feature type="compositionally biased region" description="Basic and acidic residues" evidence="1">
    <location>
        <begin position="115"/>
        <end position="125"/>
    </location>
</feature>
<evidence type="ECO:0000313" key="3">
    <source>
        <dbReference type="Proteomes" id="UP001521222"/>
    </source>
</evidence>
<accession>A0ABR3RCU9</accession>
<keyword evidence="3" id="KW-1185">Reference proteome</keyword>